<evidence type="ECO:0000256" key="9">
    <source>
        <dbReference type="SAM" id="Phobius"/>
    </source>
</evidence>
<evidence type="ECO:0000313" key="12">
    <source>
        <dbReference type="Proteomes" id="UP000583929"/>
    </source>
</evidence>
<evidence type="ECO:0000256" key="1">
    <source>
        <dbReference type="ARBA" id="ARBA00004141"/>
    </source>
</evidence>
<feature type="domain" description="Wax synthase" evidence="10">
    <location>
        <begin position="197"/>
        <end position="283"/>
    </location>
</feature>
<comment type="caution">
    <text evidence="11">The sequence shown here is derived from an EMBL/GenBank/DDBJ whole genome shotgun (WGS) entry which is preliminary data.</text>
</comment>
<evidence type="ECO:0000256" key="2">
    <source>
        <dbReference type="ARBA" id="ARBA00007282"/>
    </source>
</evidence>
<protein>
    <recommendedName>
        <fullName evidence="10">Wax synthase domain-containing protein</fullName>
    </recommendedName>
</protein>
<keyword evidence="4 9" id="KW-0812">Transmembrane</keyword>
<evidence type="ECO:0000256" key="5">
    <source>
        <dbReference type="ARBA" id="ARBA00022989"/>
    </source>
</evidence>
<gene>
    <name evidence="11" type="ORF">G4B88_025309</name>
</gene>
<dbReference type="EMBL" id="JAATIQ010000464">
    <property type="protein sequence ID" value="KAF4354950.1"/>
    <property type="molecule type" value="Genomic_DNA"/>
</dbReference>
<organism evidence="11 12">
    <name type="scientific">Cannabis sativa</name>
    <name type="common">Hemp</name>
    <name type="synonym">Marijuana</name>
    <dbReference type="NCBI Taxonomy" id="3483"/>
    <lineage>
        <taxon>Eukaryota</taxon>
        <taxon>Viridiplantae</taxon>
        <taxon>Streptophyta</taxon>
        <taxon>Embryophyta</taxon>
        <taxon>Tracheophyta</taxon>
        <taxon>Spermatophyta</taxon>
        <taxon>Magnoliopsida</taxon>
        <taxon>eudicotyledons</taxon>
        <taxon>Gunneridae</taxon>
        <taxon>Pentapetalae</taxon>
        <taxon>rosids</taxon>
        <taxon>fabids</taxon>
        <taxon>Rosales</taxon>
        <taxon>Cannabaceae</taxon>
        <taxon>Cannabis</taxon>
    </lineage>
</organism>
<dbReference type="Pfam" id="PF13813">
    <property type="entry name" value="MBOAT_2"/>
    <property type="match status" value="1"/>
</dbReference>
<feature type="transmembrane region" description="Helical" evidence="9">
    <location>
        <begin position="7"/>
        <end position="26"/>
    </location>
</feature>
<evidence type="ECO:0000256" key="6">
    <source>
        <dbReference type="ARBA" id="ARBA00023098"/>
    </source>
</evidence>
<evidence type="ECO:0000256" key="3">
    <source>
        <dbReference type="ARBA" id="ARBA00022679"/>
    </source>
</evidence>
<evidence type="ECO:0000259" key="10">
    <source>
        <dbReference type="Pfam" id="PF13813"/>
    </source>
</evidence>
<feature type="transmembrane region" description="Helical" evidence="9">
    <location>
        <begin position="163"/>
        <end position="186"/>
    </location>
</feature>
<feature type="transmembrane region" description="Helical" evidence="9">
    <location>
        <begin position="32"/>
        <end position="51"/>
    </location>
</feature>
<dbReference type="InterPro" id="IPR032805">
    <property type="entry name" value="Wax_synthase_dom"/>
</dbReference>
<accession>A0A7J6EAW5</accession>
<dbReference type="AlphaFoldDB" id="A0A7J6EAW5"/>
<evidence type="ECO:0000313" key="11">
    <source>
        <dbReference type="EMBL" id="KAF4354950.1"/>
    </source>
</evidence>
<dbReference type="GO" id="GO:0006629">
    <property type="term" value="P:lipid metabolic process"/>
    <property type="evidence" value="ECO:0007669"/>
    <property type="project" value="UniProtKB-KW"/>
</dbReference>
<feature type="transmembrane region" description="Helical" evidence="9">
    <location>
        <begin position="134"/>
        <end position="151"/>
    </location>
</feature>
<dbReference type="GO" id="GO:0016020">
    <property type="term" value="C:membrane"/>
    <property type="evidence" value="ECO:0007669"/>
    <property type="project" value="UniProtKB-SubCell"/>
</dbReference>
<comment type="similarity">
    <text evidence="2">Belongs to the wax synthase family.</text>
</comment>
<sequence>MEGEIESFIKVWIIAILCFSYCYYISSRLPKGITRLLSLLPVFYLLIILPLDLHSFHLGAPTTFFLVWLATFKLLLFSFGKGPLSSSPSKNIFHFIAIASLPIKIRQNPPQKFIKNTIIKENNTNPFDPNGSRLPKSILVAIKVLLLALIIKTYEYRAYLHPYLTLLLYCLHMYIGIETVLALVALPARTIFGFELEPQFNEPYLTTSLQDFWGRRWNLMVSSVLRETAYDPIRRASLEIIGPKWAQFLGVMSSFVVSGLMHEAIYYYLSRARPTWEVTLFFLIQGASTGIEIAAKKAAGDTWRPHKVVTRVLTLGFLTLTGNWLFFPQLLRNGVHEKGIKEYSLIIDFVKAGLRYHS</sequence>
<proteinExistence type="inferred from homology"/>
<dbReference type="PIRSF" id="PIRSF037006">
    <property type="entry name" value="Wax_synthase"/>
    <property type="match status" value="1"/>
</dbReference>
<keyword evidence="12" id="KW-1185">Reference proteome</keyword>
<keyword evidence="3" id="KW-0808">Transferase</keyword>
<evidence type="ECO:0000256" key="7">
    <source>
        <dbReference type="ARBA" id="ARBA00023136"/>
    </source>
</evidence>
<evidence type="ECO:0000256" key="8">
    <source>
        <dbReference type="ARBA" id="ARBA00023315"/>
    </source>
</evidence>
<feature type="transmembrane region" description="Helical" evidence="9">
    <location>
        <begin position="58"/>
        <end position="79"/>
    </location>
</feature>
<comment type="subcellular location">
    <subcellularLocation>
        <location evidence="1">Membrane</location>
        <topology evidence="1">Multi-pass membrane protein</topology>
    </subcellularLocation>
</comment>
<keyword evidence="6" id="KW-0443">Lipid metabolism</keyword>
<keyword evidence="7 9" id="KW-0472">Membrane</keyword>
<keyword evidence="5 9" id="KW-1133">Transmembrane helix</keyword>
<dbReference type="InterPro" id="IPR044851">
    <property type="entry name" value="Wax_synthase"/>
</dbReference>
<reference evidence="11 12" key="1">
    <citation type="journal article" date="2020" name="bioRxiv">
        <title>Sequence and annotation of 42 cannabis genomes reveals extensive copy number variation in cannabinoid synthesis and pathogen resistance genes.</title>
        <authorList>
            <person name="Mckernan K.J."/>
            <person name="Helbert Y."/>
            <person name="Kane L.T."/>
            <person name="Ebling H."/>
            <person name="Zhang L."/>
            <person name="Liu B."/>
            <person name="Eaton Z."/>
            <person name="Mclaughlin S."/>
            <person name="Kingan S."/>
            <person name="Baybayan P."/>
            <person name="Concepcion G."/>
            <person name="Jordan M."/>
            <person name="Riva A."/>
            <person name="Barbazuk W."/>
            <person name="Harkins T."/>
        </authorList>
    </citation>
    <scope>NUCLEOTIDE SEQUENCE [LARGE SCALE GENOMIC DNA]</scope>
    <source>
        <strain evidence="12">cv. Jamaican Lion 4</strain>
        <tissue evidence="11">Leaf</tissue>
    </source>
</reference>
<keyword evidence="8" id="KW-0012">Acyltransferase</keyword>
<dbReference type="PANTHER" id="PTHR31595">
    <property type="entry name" value="LONG-CHAIN-ALCOHOL O-FATTY-ACYLTRANSFERASE 3-RELATED"/>
    <property type="match status" value="1"/>
</dbReference>
<dbReference type="Proteomes" id="UP000583929">
    <property type="component" value="Unassembled WGS sequence"/>
</dbReference>
<name>A0A7J6EAW5_CANSA</name>
<dbReference type="GO" id="GO:0008374">
    <property type="term" value="F:O-acyltransferase activity"/>
    <property type="evidence" value="ECO:0007669"/>
    <property type="project" value="InterPro"/>
</dbReference>
<dbReference type="PANTHER" id="PTHR31595:SF70">
    <property type="entry name" value="LONG-CHAIN-ALCOHOL O-FATTY-ACYLTRANSFERASE 3-RELATED"/>
    <property type="match status" value="1"/>
</dbReference>
<evidence type="ECO:0000256" key="4">
    <source>
        <dbReference type="ARBA" id="ARBA00022692"/>
    </source>
</evidence>
<dbReference type="InterPro" id="IPR017088">
    <property type="entry name" value="Wax_synthase_Magnoliopsida"/>
</dbReference>